<comment type="caution">
    <text evidence="5">The sequence shown here is derived from an EMBL/GenBank/DDBJ whole genome shotgun (WGS) entry which is preliminary data.</text>
</comment>
<proteinExistence type="predicted"/>
<keyword evidence="1" id="KW-0853">WD repeat</keyword>
<dbReference type="InterPro" id="IPR015943">
    <property type="entry name" value="WD40/YVTN_repeat-like_dom_sf"/>
</dbReference>
<dbReference type="InterPro" id="IPR036322">
    <property type="entry name" value="WD40_repeat_dom_sf"/>
</dbReference>
<organism evidence="5 6">
    <name type="scientific">Venturia inaequalis</name>
    <name type="common">Apple scab fungus</name>
    <dbReference type="NCBI Taxonomy" id="5025"/>
    <lineage>
        <taxon>Eukaryota</taxon>
        <taxon>Fungi</taxon>
        <taxon>Dikarya</taxon>
        <taxon>Ascomycota</taxon>
        <taxon>Pezizomycotina</taxon>
        <taxon>Dothideomycetes</taxon>
        <taxon>Pleosporomycetidae</taxon>
        <taxon>Venturiales</taxon>
        <taxon>Venturiaceae</taxon>
        <taxon>Venturia</taxon>
    </lineage>
</organism>
<keyword evidence="2" id="KW-0677">Repeat</keyword>
<dbReference type="Proteomes" id="UP000490939">
    <property type="component" value="Unassembled WGS sequence"/>
</dbReference>
<feature type="compositionally biased region" description="Acidic residues" evidence="4">
    <location>
        <begin position="244"/>
        <end position="258"/>
    </location>
</feature>
<dbReference type="AlphaFoldDB" id="A0A8H3VUF3"/>
<accession>A0A8H3VUF3</accession>
<dbReference type="InterPro" id="IPR052415">
    <property type="entry name" value="Diphthine_MTase"/>
</dbReference>
<feature type="region of interest" description="Disordered" evidence="4">
    <location>
        <begin position="46"/>
        <end position="75"/>
    </location>
</feature>
<reference evidence="5 6" key="1">
    <citation type="submission" date="2019-07" db="EMBL/GenBank/DDBJ databases">
        <title>Venturia inaequalis Genome Resource.</title>
        <authorList>
            <person name="Lichtner F.J."/>
        </authorList>
    </citation>
    <scope>NUCLEOTIDE SEQUENCE [LARGE SCALE GENOMIC DNA]</scope>
    <source>
        <strain evidence="5 6">DMI_063113</strain>
    </source>
</reference>
<gene>
    <name evidence="5" type="ORF">EG327_003292</name>
</gene>
<evidence type="ECO:0000256" key="4">
    <source>
        <dbReference type="SAM" id="MobiDB-lite"/>
    </source>
</evidence>
<dbReference type="EMBL" id="WNWR01000021">
    <property type="protein sequence ID" value="KAE9993787.1"/>
    <property type="molecule type" value="Genomic_DNA"/>
</dbReference>
<keyword evidence="6" id="KW-1185">Reference proteome</keyword>
<dbReference type="GO" id="GO:0017183">
    <property type="term" value="P:protein histidyl modification to diphthamide"/>
    <property type="evidence" value="ECO:0007669"/>
    <property type="project" value="TreeGrafter"/>
</dbReference>
<evidence type="ECO:0000256" key="1">
    <source>
        <dbReference type="ARBA" id="ARBA00022574"/>
    </source>
</evidence>
<evidence type="ECO:0000256" key="2">
    <source>
        <dbReference type="ARBA" id="ARBA00022737"/>
    </source>
</evidence>
<feature type="compositionally biased region" description="Basic and acidic residues" evidence="4">
    <location>
        <begin position="46"/>
        <end position="59"/>
    </location>
</feature>
<sequence>MSKTSPQKISSIATLFLDTPPSCIEFSHLHPSYFVIGTYFLKNPEEQKEDQKEQGESQERNPSNESPPEKKSQERSGTLILCHLHETQIKIIHTLKTAHAILDLHFAHQKPGDERIQTNTFWTANSTGSIAEYEILFSEGTEKARIERRALHQLYPKDVLVLSFCWHPEDGGVMSTTLSNGEVHVLRRGRGDRDGESVWMGSKQKISSHDLEAWTSCFSSTGEEVLFSGGDDAVVQYTNTPTEFQDEAEQQQEQEQDDGNAPLTPHKLPRKFHNAGITALLPLPPSLLLTGSYDDHIRLLRTTPRPSLLTDLNLNGGVWRLKLLSSKSGNGKWAYDILASCMHAGTRIVRLEMDGFMGEGARFVVLAAFEENESMNYGSDVRPRGRGGGEEEMGEYTVVSTSFYDKRVCLWRFWDRVEG</sequence>
<dbReference type="Gene3D" id="2.130.10.10">
    <property type="entry name" value="YVTN repeat-like/Quinoprotein amine dehydrogenase"/>
    <property type="match status" value="1"/>
</dbReference>
<evidence type="ECO:0000313" key="6">
    <source>
        <dbReference type="Proteomes" id="UP000490939"/>
    </source>
</evidence>
<evidence type="ECO:0000313" key="5">
    <source>
        <dbReference type="EMBL" id="KAE9993787.1"/>
    </source>
</evidence>
<dbReference type="PANTHER" id="PTHR46042:SF1">
    <property type="entry name" value="DIPHTHINE METHYLTRANSFERASE"/>
    <property type="match status" value="1"/>
</dbReference>
<dbReference type="GO" id="GO:0005737">
    <property type="term" value="C:cytoplasm"/>
    <property type="evidence" value="ECO:0007669"/>
    <property type="project" value="TreeGrafter"/>
</dbReference>
<feature type="region of interest" description="Disordered" evidence="4">
    <location>
        <begin position="244"/>
        <end position="268"/>
    </location>
</feature>
<name>A0A8H3VUF3_VENIN</name>
<evidence type="ECO:0000256" key="3">
    <source>
        <dbReference type="ARBA" id="ARBA00043952"/>
    </source>
</evidence>
<dbReference type="GO" id="GO:0061685">
    <property type="term" value="F:diphthine methylesterase activity"/>
    <property type="evidence" value="ECO:0007669"/>
    <property type="project" value="TreeGrafter"/>
</dbReference>
<comment type="pathway">
    <text evidence="3">Protein modification.</text>
</comment>
<dbReference type="PANTHER" id="PTHR46042">
    <property type="entry name" value="DIPHTHINE METHYLTRANSFERASE"/>
    <property type="match status" value="1"/>
</dbReference>
<evidence type="ECO:0008006" key="7">
    <source>
        <dbReference type="Google" id="ProtNLM"/>
    </source>
</evidence>
<protein>
    <recommendedName>
        <fullName evidence="7">WD40 repeat-like protein</fullName>
    </recommendedName>
</protein>
<dbReference type="SUPFAM" id="SSF50978">
    <property type="entry name" value="WD40 repeat-like"/>
    <property type="match status" value="1"/>
</dbReference>